<dbReference type="InterPro" id="IPR007230">
    <property type="entry name" value="Nup98_auto-Pept-S59_dom"/>
</dbReference>
<dbReference type="GO" id="GO:0017056">
    <property type="term" value="F:structural constituent of nuclear pore"/>
    <property type="evidence" value="ECO:0007669"/>
    <property type="project" value="InterPro"/>
</dbReference>
<organism evidence="20 21">
    <name type="scientific">Coptotermes formosanus</name>
    <name type="common">Formosan subterranean termite</name>
    <dbReference type="NCBI Taxonomy" id="36987"/>
    <lineage>
        <taxon>Eukaryota</taxon>
        <taxon>Metazoa</taxon>
        <taxon>Ecdysozoa</taxon>
        <taxon>Arthropoda</taxon>
        <taxon>Hexapoda</taxon>
        <taxon>Insecta</taxon>
        <taxon>Pterygota</taxon>
        <taxon>Neoptera</taxon>
        <taxon>Polyneoptera</taxon>
        <taxon>Dictyoptera</taxon>
        <taxon>Blattodea</taxon>
        <taxon>Blattoidea</taxon>
        <taxon>Termitoidae</taxon>
        <taxon>Rhinotermitidae</taxon>
        <taxon>Coptotermes</taxon>
    </lineage>
</organism>
<dbReference type="InterPro" id="IPR021967">
    <property type="entry name" value="Nup98_C"/>
</dbReference>
<evidence type="ECO:0000256" key="9">
    <source>
        <dbReference type="ARBA" id="ARBA00022801"/>
    </source>
</evidence>
<feature type="domain" description="Peptidase S59" evidence="19">
    <location>
        <begin position="760"/>
        <end position="902"/>
    </location>
</feature>
<evidence type="ECO:0000256" key="17">
    <source>
        <dbReference type="ARBA" id="ARBA00023242"/>
    </source>
</evidence>
<keyword evidence="8" id="KW-0677">Repeat</keyword>
<evidence type="ECO:0000256" key="6">
    <source>
        <dbReference type="ARBA" id="ARBA00022448"/>
    </source>
</evidence>
<dbReference type="FunFam" id="1.10.10.2360:FF:000001">
    <property type="entry name" value="Nuclear pore complex protein Nup98-Nup96"/>
    <property type="match status" value="1"/>
</dbReference>
<dbReference type="GO" id="GO:0006508">
    <property type="term" value="P:proteolysis"/>
    <property type="evidence" value="ECO:0007669"/>
    <property type="project" value="UniProtKB-KW"/>
</dbReference>
<comment type="caution">
    <text evidence="20">The sequence shown here is derived from an EMBL/GenBank/DDBJ whole genome shotgun (WGS) entry which is preliminary data.</text>
</comment>
<evidence type="ECO:0000256" key="8">
    <source>
        <dbReference type="ARBA" id="ARBA00022737"/>
    </source>
</evidence>
<keyword evidence="10" id="KW-0068">Autocatalytic cleavage</keyword>
<dbReference type="Pfam" id="PF12110">
    <property type="entry name" value="Nup96"/>
    <property type="match status" value="1"/>
</dbReference>
<dbReference type="GO" id="GO:0006405">
    <property type="term" value="P:RNA export from nucleus"/>
    <property type="evidence" value="ECO:0007669"/>
    <property type="project" value="TreeGrafter"/>
</dbReference>
<feature type="compositionally biased region" description="Polar residues" evidence="18">
    <location>
        <begin position="613"/>
        <end position="630"/>
    </location>
</feature>
<dbReference type="Gene3D" id="1.25.40.690">
    <property type="match status" value="1"/>
</dbReference>
<keyword evidence="17" id="KW-0539">Nucleus</keyword>
<evidence type="ECO:0000256" key="16">
    <source>
        <dbReference type="ARBA" id="ARBA00023136"/>
    </source>
</evidence>
<name>A0A6L2PRF6_COPFO</name>
<keyword evidence="12" id="KW-0720">Serine protease</keyword>
<evidence type="ECO:0000256" key="13">
    <source>
        <dbReference type="ARBA" id="ARBA00022927"/>
    </source>
</evidence>
<feature type="compositionally biased region" description="Acidic residues" evidence="18">
    <location>
        <begin position="2109"/>
        <end position="2120"/>
    </location>
</feature>
<dbReference type="FunFam" id="1.10.472.10:FF:000006">
    <property type="entry name" value="Cyclin I"/>
    <property type="match status" value="1"/>
</dbReference>
<dbReference type="InterPro" id="IPR036903">
    <property type="entry name" value="Nup98_auto-Pept-S59_dom_sf"/>
</dbReference>
<dbReference type="Gene3D" id="1.10.472.10">
    <property type="entry name" value="Cyclin-like"/>
    <property type="match status" value="1"/>
</dbReference>
<dbReference type="PROSITE" id="PS51434">
    <property type="entry name" value="NUP_C"/>
    <property type="match status" value="1"/>
</dbReference>
<evidence type="ECO:0000256" key="10">
    <source>
        <dbReference type="ARBA" id="ARBA00022813"/>
    </source>
</evidence>
<dbReference type="EMBL" id="BLKM01000369">
    <property type="protein sequence ID" value="GFG32497.1"/>
    <property type="molecule type" value="Genomic_DNA"/>
</dbReference>
<proteinExistence type="inferred from homology"/>
<dbReference type="Pfam" id="PF00134">
    <property type="entry name" value="Cyclin_N"/>
    <property type="match status" value="1"/>
</dbReference>
<dbReference type="FunCoup" id="A0A6L2PRF6">
    <property type="interactions" value="2149"/>
</dbReference>
<comment type="similarity">
    <text evidence="4">Belongs to the nucleoporin GLFG family.</text>
</comment>
<dbReference type="GO" id="GO:0005654">
    <property type="term" value="C:nucleoplasm"/>
    <property type="evidence" value="ECO:0007669"/>
    <property type="project" value="UniProtKB-SubCell"/>
</dbReference>
<dbReference type="Pfam" id="PF04096">
    <property type="entry name" value="Nucleoporin2"/>
    <property type="match status" value="1"/>
</dbReference>
<feature type="region of interest" description="Disordered" evidence="18">
    <location>
        <begin position="2092"/>
        <end position="2127"/>
    </location>
</feature>
<dbReference type="SUPFAM" id="SSF47954">
    <property type="entry name" value="Cyclin-like"/>
    <property type="match status" value="1"/>
</dbReference>
<evidence type="ECO:0000256" key="7">
    <source>
        <dbReference type="ARBA" id="ARBA00022670"/>
    </source>
</evidence>
<dbReference type="GO" id="GO:0008236">
    <property type="term" value="F:serine-type peptidase activity"/>
    <property type="evidence" value="ECO:0007669"/>
    <property type="project" value="UniProtKB-KW"/>
</dbReference>
<keyword evidence="14" id="KW-0811">Translocation</keyword>
<keyword evidence="11" id="KW-0509">mRNA transport</keyword>
<dbReference type="PANTHER" id="PTHR23198:SF6">
    <property type="entry name" value="NUCLEAR PORE COMPLEX PROTEIN NUP98-NUP96"/>
    <property type="match status" value="1"/>
</dbReference>
<evidence type="ECO:0000313" key="21">
    <source>
        <dbReference type="Proteomes" id="UP000502823"/>
    </source>
</evidence>
<keyword evidence="6" id="KW-0813">Transport</keyword>
<dbReference type="InterPro" id="IPR006671">
    <property type="entry name" value="Cyclin_N"/>
</dbReference>
<accession>A0A6L2PRF6</accession>
<dbReference type="GO" id="GO:0034398">
    <property type="term" value="P:telomere tethering at nuclear periphery"/>
    <property type="evidence" value="ECO:0007669"/>
    <property type="project" value="TreeGrafter"/>
</dbReference>
<dbReference type="OrthoDB" id="3797628at2759"/>
<dbReference type="Gene3D" id="1.10.10.2360">
    <property type="match status" value="1"/>
</dbReference>
<evidence type="ECO:0000256" key="1">
    <source>
        <dbReference type="ARBA" id="ARBA00004567"/>
    </source>
</evidence>
<feature type="region of interest" description="Disordered" evidence="18">
    <location>
        <begin position="609"/>
        <end position="630"/>
    </location>
</feature>
<dbReference type="GO" id="GO:0003723">
    <property type="term" value="F:RNA binding"/>
    <property type="evidence" value="ECO:0007669"/>
    <property type="project" value="TreeGrafter"/>
</dbReference>
<evidence type="ECO:0000256" key="3">
    <source>
        <dbReference type="ARBA" id="ARBA00004642"/>
    </source>
</evidence>
<evidence type="ECO:0000256" key="18">
    <source>
        <dbReference type="SAM" id="MobiDB-lite"/>
    </source>
</evidence>
<evidence type="ECO:0000256" key="12">
    <source>
        <dbReference type="ARBA" id="ARBA00022825"/>
    </source>
</evidence>
<evidence type="ECO:0000256" key="2">
    <source>
        <dbReference type="ARBA" id="ARBA00004620"/>
    </source>
</evidence>
<dbReference type="InterPro" id="IPR037665">
    <property type="entry name" value="Nucleoporin_S59-like"/>
</dbReference>
<dbReference type="GO" id="GO:0031965">
    <property type="term" value="C:nuclear membrane"/>
    <property type="evidence" value="ECO:0007669"/>
    <property type="project" value="UniProtKB-SubCell"/>
</dbReference>
<evidence type="ECO:0000313" key="20">
    <source>
        <dbReference type="EMBL" id="GFG32497.1"/>
    </source>
</evidence>
<keyword evidence="21" id="KW-1185">Reference proteome</keyword>
<reference evidence="21" key="1">
    <citation type="submission" date="2020-01" db="EMBL/GenBank/DDBJ databases">
        <title>Draft genome sequence of the Termite Coptotermes fromosanus.</title>
        <authorList>
            <person name="Itakura S."/>
            <person name="Yosikawa Y."/>
            <person name="Umezawa K."/>
        </authorList>
    </citation>
    <scope>NUCLEOTIDE SEQUENCE [LARGE SCALE GENOMIC DNA]</scope>
</reference>
<dbReference type="GO" id="GO:0044614">
    <property type="term" value="C:nuclear pore cytoplasmic filaments"/>
    <property type="evidence" value="ECO:0007669"/>
    <property type="project" value="TreeGrafter"/>
</dbReference>
<dbReference type="InParanoid" id="A0A6L2PRF6"/>
<dbReference type="InterPro" id="IPR036915">
    <property type="entry name" value="Cyclin-like_sf"/>
</dbReference>
<dbReference type="GO" id="GO:0006606">
    <property type="term" value="P:protein import into nucleus"/>
    <property type="evidence" value="ECO:0007669"/>
    <property type="project" value="TreeGrafter"/>
</dbReference>
<evidence type="ECO:0000256" key="11">
    <source>
        <dbReference type="ARBA" id="ARBA00022816"/>
    </source>
</evidence>
<keyword evidence="15" id="KW-0906">Nuclear pore complex</keyword>
<dbReference type="Gene3D" id="3.30.1610.10">
    <property type="entry name" value="Peptidase S59, nucleoporin"/>
    <property type="match status" value="1"/>
</dbReference>
<dbReference type="Proteomes" id="UP000502823">
    <property type="component" value="Unassembled WGS sequence"/>
</dbReference>
<evidence type="ECO:0000256" key="5">
    <source>
        <dbReference type="ARBA" id="ARBA00013472"/>
    </source>
</evidence>
<keyword evidence="16" id="KW-0472">Membrane</keyword>
<keyword evidence="9" id="KW-0378">Hydrolase</keyword>
<dbReference type="SUPFAM" id="SSF82215">
    <property type="entry name" value="C-terminal autoproteolytic domain of nucleoporin nup98"/>
    <property type="match status" value="1"/>
</dbReference>
<gene>
    <name evidence="20" type="ORF">Cfor_04328</name>
</gene>
<dbReference type="GO" id="GO:0051028">
    <property type="term" value="P:mRNA transport"/>
    <property type="evidence" value="ECO:0007669"/>
    <property type="project" value="UniProtKB-KW"/>
</dbReference>
<dbReference type="PANTHER" id="PTHR23198">
    <property type="entry name" value="NUCLEOPORIN"/>
    <property type="match status" value="1"/>
</dbReference>
<evidence type="ECO:0000259" key="19">
    <source>
        <dbReference type="PROSITE" id="PS51434"/>
    </source>
</evidence>
<protein>
    <recommendedName>
        <fullName evidence="5">Nuclear pore complex protein Nup98-Nup96</fullName>
    </recommendedName>
</protein>
<keyword evidence="7" id="KW-0645">Protease</keyword>
<comment type="subcellular location">
    <subcellularLocation>
        <location evidence="2">Nucleus membrane</location>
        <topology evidence="2">Peripheral membrane protein</topology>
        <orientation evidence="2">Nucleoplasmic side</orientation>
    </subcellularLocation>
    <subcellularLocation>
        <location evidence="1">Nucleus</location>
        <location evidence="1">Nuclear pore complex</location>
    </subcellularLocation>
    <subcellularLocation>
        <location evidence="3">Nucleus</location>
        <location evidence="3">Nucleoplasm</location>
    </subcellularLocation>
</comment>
<keyword evidence="13" id="KW-0653">Protein transport</keyword>
<evidence type="ECO:0000256" key="14">
    <source>
        <dbReference type="ARBA" id="ARBA00023010"/>
    </source>
</evidence>
<evidence type="ECO:0000256" key="4">
    <source>
        <dbReference type="ARBA" id="ARBA00008926"/>
    </source>
</evidence>
<dbReference type="Pfam" id="PF21240">
    <property type="entry name" value="Nup98_GLEBS"/>
    <property type="match status" value="1"/>
</dbReference>
<sequence>MFRDMKSTFGQTSTATTFGGGGFSSGATASPFGQTFGKTTTTGFTTPAFGSTGSSLFGSSTPTSGGLFGGATAAPVFGQAQTTQPSAFGFPSSTAGSNLFGNQQNANTSLFGTSGTSAFGQNKPAFGGFGTSAGTGLFGQQQQPTQATPSLFGQTASTAGTGIFGSGGFGANSTTAVGTPIKFTPVTGSDTMVKNGVTQTISTRHHCITCMKEYESKSLEELRLEDYAANRKGPQQVPQQTGLFGTSSGASLFGTGASTSTGTGGIFTDSKPIVIVAGFGSATGSVFGPTNQQSGGLFGKSGFGTMATTTGGSGFSFNTTTTANPFGVNTQPKPFGGIIGLFNQSKPAFNMATTSTGFSFGQNTSTNTGGLFGAKPAGASGFTNTFGSPTTSSFGTSNMFGSSQNSSPFSQPFKPATSGFSFGQPAATGTGLGGGLNIGGQSIFGNTANKPSMFGNSTGMFNTGSFGIGSTFPTGMGLGTSVNLGGNPLLGGTGTNMVTNQQGGNSVHQQILALASVPFGDSPLFRNLLPITGKADELLKPTNPAAQKAAVSNNQFKVSPRGSVKIKVKPLGVSSLSKKSLFEGLEESDPTLLDTFQPRSSIKRLMLKPKAATPTSGQATAQSPTAVPGQTDTLEADKENKDVHQTSVILPEQPEDSWYVFEVLHCKYSQINDSVIDNTIAELNTQKDPNCSSLNMDDKENVSNNSSTTSGMLPIPFLWLFKMCNECLADSVPDDSLEADEPAAVMEGQDSHPTGIVLRRVGYYTIPPLDELVCHIRDDGSCVVDNFTVGREGYGNVFFPDSFDVADLNLDEIVHFRHKEVMLYPDDDKKPPVGCGLNRRAQVTLDRVWPMDKTTHSPITDTERLKQMDYEGKLRRVCAKLRTRFLEYRPQTGSWVFKVDHFSKYGLSDSDEEDIPISDVKKFKPTVHQQEEKQQKEQQQKTEQQLLAAEMSLGLSDGLLSSDIGRRRGLVPVLLEDDQDMEEGIQKRTGIYEEELGKMQQSPTMQLAREVGSPTHKVQLMKASFFMEEEGDLESDFMELTQFHSGRLLNVDASDFNEEADLEKEISVPRLSKSFALFRTQFSAPEPSPQRTSVAIKGSKDIPQVRPSSHLPVGPWIQPPTVRPKVAVLKHQGEVVPLSESTVGRMSAHCSADTGLVKGRSFRVGWGRDTTLLTLNTHKAVSVMPLRAQLTDLSMFTAGRTQGDCSQCIVQRLQISGGGENPSGNFTEALEGHLRIQLRYCQSELEDDCPLLMPCVGVDALHAHCALADQLNYDQTDALLTYSRQVWNLCVALWGNLPDLDAESSSHQTIMLRKEAVSEWLEEDVQQKVRQETAALLDESSGTQDKEHHISAVLSLLSGRKILEACQKTQDCGDHYLSSLLAQLGSGPAARQLVQRQLADWQDVRADSYISRDRIKLLMLVAGIPLFSGTEGTVNVCEGLDWKRAFALHLWYMCSPVASVTDALLQYENAFGPPDSKDVYAKCPDPPYVEDGVEPETSSGQQIWDLCFHLLKLYSSRSHPLNQLLNPATHTSDPLDYRLSWLLHQVLNALGYSHISEYSSALVHTSFASQLESQGLWHWAVFVLLHLKNKKSRKAAVLDMLGRHVDLSDNEEYQDKENFLREQLNIPSQWIFEAKATLASVCNRHKDAAYYLIKAGLWTKSHEVIMKYIAADAIVNENYKYLHELLEALVPVERSSTICGWNNRGQLLWDYLKIVGEVDTLLANQDLAAGYQLEKLQPQLSGLCARINMLPCPTAMDRLCQSEIAKRTVHVVRNVLLLQKGEEGVSSRVLAHLVTQLPLPEDYAQQELRQVDPAEITAGIRDGSAHVLRCLKVWYDLPSDVLFVAINLMDRFLTKMKARPKHMACISVSSFHLATRQIYQYQKSCGMEDVASIPDTRDLVAISQCKCTLGDLTRMEGIISSKLDTEPGLLPVTPLTFLQLFHTLFAAAAERLGVSSLYAKMVATPSLWLRLEILACDAACANFRASEVALVLLCTQLDSGVAELGTRQDPSTGAEIMRLVNFAIELQKLCKIPDSSFFCCHEVVLLILARYNAQCQMPHRQRLVWKLSQRTLRYLRPTDKLTSIMPTIDEHGQLQMPSHIRSGSVSSDESWDSEKEDTDAEWAPPLNPAEWTVETMHSLPEEDEAFTKDASSSKFLRDAMAA</sequence>
<dbReference type="GO" id="GO:0008139">
    <property type="term" value="F:nuclear localization sequence binding"/>
    <property type="evidence" value="ECO:0007669"/>
    <property type="project" value="TreeGrafter"/>
</dbReference>
<dbReference type="FunFam" id="3.30.1610.10:FF:000001">
    <property type="entry name" value="Nuclear pore complex protein Nup98-Nup96"/>
    <property type="match status" value="1"/>
</dbReference>
<evidence type="ECO:0000256" key="15">
    <source>
        <dbReference type="ARBA" id="ARBA00023132"/>
    </source>
</evidence>
<dbReference type="GO" id="GO:0000973">
    <property type="term" value="P:post-transcriptional tethering of RNA polymerase II gene DNA at nuclear periphery"/>
    <property type="evidence" value="ECO:0007669"/>
    <property type="project" value="TreeGrafter"/>
</dbReference>